<protein>
    <submittedName>
        <fullName evidence="1">Uncharacterized protein</fullName>
    </submittedName>
</protein>
<dbReference type="EMBL" id="MK308637">
    <property type="protein sequence ID" value="AZV01759.1"/>
    <property type="molecule type" value="Genomic_DNA"/>
</dbReference>
<gene>
    <name evidence="1" type="primary">53</name>
    <name evidence="1" type="ORF">SEA_SCHUBERT_53</name>
</gene>
<proteinExistence type="predicted"/>
<dbReference type="RefSeq" id="YP_009818884.1">
    <property type="nucleotide sequence ID" value="NC_048144.1"/>
</dbReference>
<evidence type="ECO:0000313" key="1">
    <source>
        <dbReference type="EMBL" id="AZV01759.1"/>
    </source>
</evidence>
<reference evidence="1 2" key="1">
    <citation type="submission" date="2018-12" db="EMBL/GenBank/DDBJ databases">
        <authorList>
            <person name="Lauer M.J."/>
            <person name="Adewumi O.M."/>
            <person name="Alachi P."/>
            <person name="Anderson S.J."/>
            <person name="Bakarey A.S."/>
            <person name="Beyer A.R."/>
            <person name="Biederman W.H."/>
            <person name="Bollivar D.W."/>
            <person name="Butela K.A."/>
            <person name="Byrum C.A."/>
            <person name="Caughron J.E."/>
            <person name="Coleman S.T."/>
            <person name="Collins D.P."/>
            <person name="Cresawn S.G."/>
            <person name="Dougan K.E."/>
            <person name="Duffy I."/>
            <person name="Eivazova E.R."/>
            <person name="Engstrom E.M."/>
            <person name="Fallest-Strobl P.C."/>
            <person name="Godde J.S."/>
            <person name="Gogarten J.P."/>
            <person name="Hammer B.W."/>
            <person name="Heller D.M."/>
            <person name="Lee J.S."/>
            <person name="Leonard J.E."/>
            <person name="Long J.A."/>
            <person name="Mastrapaolo M.D."/>
            <person name="Mathur V."/>
            <person name="Mesich B.L."/>
            <person name="Mitchell J.C."/>
            <person name="Moore R."/>
            <person name="Pandey S."/>
            <person name="Pollack M.J."/>
            <person name="Popolizio T.R."/>
            <person name="Porter M.L."/>
            <person name="Reid N.M."/>
            <person name="Salvitti L.R."/>
            <person name="Sayre B.L."/>
            <person name="Schrock T.A."/>
            <person name="Sconiers W.B."/>
            <person name="Sheehy R."/>
            <person name="Shows K.H."/>
            <person name="Sprangers S.A."/>
            <person name="Sprenkle A.B."/>
            <person name="Swerdlow S.J."/>
            <person name="Theoret J.R."/>
            <person name="Thompson K.M."/>
            <person name="Tibbetts T.J."/>
            <person name="Tigges M."/>
            <person name="Van A.R."/>
            <person name="Washington J.M."/>
            <person name="Windsor E.J."/>
            <person name="Wingfield D.L."/>
            <person name="Yoon E.J."/>
            <person name="Garlena R.A."/>
            <person name="Russell D.A."/>
            <person name="Pope W.H."/>
            <person name="Jacobs-Sera D."/>
            <person name="Hatfull G.F."/>
        </authorList>
    </citation>
    <scope>NUCLEOTIDE SEQUENCE [LARGE SCALE GENOMIC DNA]</scope>
</reference>
<dbReference type="KEGG" id="vg:55010232"/>
<evidence type="ECO:0000313" key="2">
    <source>
        <dbReference type="Proteomes" id="UP000287712"/>
    </source>
</evidence>
<dbReference type="Proteomes" id="UP000287712">
    <property type="component" value="Segment"/>
</dbReference>
<organism evidence="1 2">
    <name type="scientific">Microbacterium phage Schubert</name>
    <dbReference type="NCBI Taxonomy" id="2500787"/>
    <lineage>
        <taxon>Viruses</taxon>
        <taxon>Duplodnaviria</taxon>
        <taxon>Heunggongvirae</taxon>
        <taxon>Uroviricota</taxon>
        <taxon>Caudoviricetes</taxon>
        <taxon>Schubertvirus</taxon>
        <taxon>Schubertvirus schubert</taxon>
    </lineage>
</organism>
<dbReference type="GeneID" id="55010232"/>
<accession>A0A3Q9RAS7</accession>
<keyword evidence="2" id="KW-1185">Reference proteome</keyword>
<name>A0A3Q9RAS7_9CAUD</name>
<sequence>MARTVILPISDNQGYSPEQVSTQVTLGGLLEAIQIAIEEFGEDATVVLSNGQQYGAGYGKIATEYTGEVVFSDADDEGDYF</sequence>